<sequence>MNNAHPQRFSQLMLILAAGFAIYGHGLCGHD</sequence>
<dbReference type="Proteomes" id="UP000270487">
    <property type="component" value="Chromosome"/>
</dbReference>
<accession>A0A3S4XDF9</accession>
<protein>
    <submittedName>
        <fullName evidence="1">Uncharacterized protein</fullName>
    </submittedName>
</protein>
<dbReference type="EMBL" id="LR134492">
    <property type="protein sequence ID" value="VEI70974.1"/>
    <property type="molecule type" value="Genomic_DNA"/>
</dbReference>
<organism evidence="1 2">
    <name type="scientific">Serratia fonticola</name>
    <dbReference type="NCBI Taxonomy" id="47917"/>
    <lineage>
        <taxon>Bacteria</taxon>
        <taxon>Pseudomonadati</taxon>
        <taxon>Pseudomonadota</taxon>
        <taxon>Gammaproteobacteria</taxon>
        <taxon>Enterobacterales</taxon>
        <taxon>Yersiniaceae</taxon>
        <taxon>Serratia</taxon>
    </lineage>
</organism>
<evidence type="ECO:0000313" key="1">
    <source>
        <dbReference type="EMBL" id="VEI70974.1"/>
    </source>
</evidence>
<gene>
    <name evidence="1" type="ORF">NCTC13193_03182</name>
</gene>
<reference evidence="1 2" key="1">
    <citation type="submission" date="2018-12" db="EMBL/GenBank/DDBJ databases">
        <authorList>
            <consortium name="Pathogen Informatics"/>
        </authorList>
    </citation>
    <scope>NUCLEOTIDE SEQUENCE [LARGE SCALE GENOMIC DNA]</scope>
    <source>
        <strain evidence="1 2">NCTC13193</strain>
    </source>
</reference>
<name>A0A3S4XDF9_SERFO</name>
<dbReference type="AlphaFoldDB" id="A0A3S4XDF9"/>
<proteinExistence type="predicted"/>
<evidence type="ECO:0000313" key="2">
    <source>
        <dbReference type="Proteomes" id="UP000270487"/>
    </source>
</evidence>